<reference evidence="3" key="1">
    <citation type="submission" date="2021-02" db="EMBL/GenBank/DDBJ databases">
        <authorList>
            <person name="Palmer J.M."/>
        </authorList>
    </citation>
    <scope>NUCLEOTIDE SEQUENCE</scope>
    <source>
        <strain evidence="3">SCRP734</strain>
    </source>
</reference>
<gene>
    <name evidence="3" type="ORF">PHYPSEUDO_004648</name>
</gene>
<evidence type="ECO:0000313" key="4">
    <source>
        <dbReference type="Proteomes" id="UP000694044"/>
    </source>
</evidence>
<comment type="similarity">
    <text evidence="1">Belongs to the FAM133 family.</text>
</comment>
<feature type="compositionally biased region" description="Low complexity" evidence="2">
    <location>
        <begin position="137"/>
        <end position="152"/>
    </location>
</feature>
<dbReference type="PANTHER" id="PTHR31911">
    <property type="entry name" value="PROTEIN FAM133"/>
    <property type="match status" value="1"/>
</dbReference>
<dbReference type="OrthoDB" id="164904at2759"/>
<keyword evidence="4" id="KW-1185">Reference proteome</keyword>
<evidence type="ECO:0000256" key="1">
    <source>
        <dbReference type="ARBA" id="ARBA00009569"/>
    </source>
</evidence>
<name>A0A8T1VR09_9STRA</name>
<dbReference type="Proteomes" id="UP000694044">
    <property type="component" value="Unassembled WGS sequence"/>
</dbReference>
<accession>A0A8T1VR09</accession>
<dbReference type="AlphaFoldDB" id="A0A8T1VR09"/>
<protein>
    <submittedName>
        <fullName evidence="3">Uncharacterized protein</fullName>
    </submittedName>
</protein>
<sequence>MATDPLVHARILERVGRDELRRCCNSVLQDEVSALQRAVSEVVAVFAKVEEVRDAVNQLEQGKPSTGRSASLMDAMSNTMELQKDLEETLKKVAMGMVVYSETEVASSEAEQTHGKRKRSVGATDQQKQQDSAAFFESSSGESSSSSPSSSSSEEEEEEVEPTLTKKKKQRAGSDDAQTYLQTLAEALPLSTGDPTLPLARECLRTISSVKTVDGKIQFATKTRWSKAVNDIKKILQQQACCDANMADNAAARMTALALEAAAVIFKQLEWTAEHTYEVQSLVAALLSACARKMALERYFHRAGAKLEKLETQSFHSMEYKATTGNDTELLDRLLWTYRGLVKGTLALPDSEKPQRIAETLSMLETVMRVDSECKYANDVRDAMELVSGWVSKIELSEYLGHKIRRFANKVEFYIKNMKVDDVGLRRLAANIPNLVDARAKQQAAGRTANKAITRTSTKTTAVMESLVWPLSQLKQWQVGVFSQEQLTKVIHSLGRAVSYKANDWNPRTDPTVRDCVERLVSCIKRIDELKVRKKLMRKVKSWGMSKY</sequence>
<dbReference type="EMBL" id="JAGDFM010000200">
    <property type="protein sequence ID" value="KAG7382678.1"/>
    <property type="molecule type" value="Genomic_DNA"/>
</dbReference>
<evidence type="ECO:0000313" key="3">
    <source>
        <dbReference type="EMBL" id="KAG7382678.1"/>
    </source>
</evidence>
<feature type="compositionally biased region" description="Polar residues" evidence="2">
    <location>
        <begin position="123"/>
        <end position="132"/>
    </location>
</feature>
<comment type="caution">
    <text evidence="3">The sequence shown here is derived from an EMBL/GenBank/DDBJ whole genome shotgun (WGS) entry which is preliminary data.</text>
</comment>
<dbReference type="InterPro" id="IPR026766">
    <property type="entry name" value="Fam133"/>
</dbReference>
<evidence type="ECO:0000256" key="2">
    <source>
        <dbReference type="SAM" id="MobiDB-lite"/>
    </source>
</evidence>
<dbReference type="PANTHER" id="PTHR31911:SF1">
    <property type="entry name" value="FAMILY WITH SEQUENCE SIMILARITY 133 MEMBER B-RELATED"/>
    <property type="match status" value="1"/>
</dbReference>
<feature type="region of interest" description="Disordered" evidence="2">
    <location>
        <begin position="103"/>
        <end position="175"/>
    </location>
</feature>
<organism evidence="3 4">
    <name type="scientific">Phytophthora pseudosyringae</name>
    <dbReference type="NCBI Taxonomy" id="221518"/>
    <lineage>
        <taxon>Eukaryota</taxon>
        <taxon>Sar</taxon>
        <taxon>Stramenopiles</taxon>
        <taxon>Oomycota</taxon>
        <taxon>Peronosporomycetes</taxon>
        <taxon>Peronosporales</taxon>
        <taxon>Peronosporaceae</taxon>
        <taxon>Phytophthora</taxon>
    </lineage>
</organism>
<proteinExistence type="inferred from homology"/>